<organism evidence="1 2">
    <name type="scientific">Neobacillus kokaensis</name>
    <dbReference type="NCBI Taxonomy" id="2759023"/>
    <lineage>
        <taxon>Bacteria</taxon>
        <taxon>Bacillati</taxon>
        <taxon>Bacillota</taxon>
        <taxon>Bacilli</taxon>
        <taxon>Bacillales</taxon>
        <taxon>Bacillaceae</taxon>
        <taxon>Neobacillus</taxon>
    </lineage>
</organism>
<gene>
    <name evidence="1" type="ORF">AM1BK_46410</name>
</gene>
<accession>A0ABQ3NB12</accession>
<dbReference type="EMBL" id="BNDS01000033">
    <property type="protein sequence ID" value="GHI01099.1"/>
    <property type="molecule type" value="Genomic_DNA"/>
</dbReference>
<dbReference type="Proteomes" id="UP000637074">
    <property type="component" value="Unassembled WGS sequence"/>
</dbReference>
<name>A0ABQ3NB12_9BACI</name>
<protein>
    <submittedName>
        <fullName evidence="1">Uncharacterized protein</fullName>
    </submittedName>
</protein>
<evidence type="ECO:0000313" key="2">
    <source>
        <dbReference type="Proteomes" id="UP000637074"/>
    </source>
</evidence>
<keyword evidence="2" id="KW-1185">Reference proteome</keyword>
<reference evidence="1 2" key="1">
    <citation type="journal article" date="2022" name="Int. J. Syst. Evol. Microbiol.">
        <title>Neobacillus kokaensis sp. nov., isolated from soil.</title>
        <authorList>
            <person name="Yuki K."/>
            <person name="Matsubara H."/>
            <person name="Yamaguchi S."/>
        </authorList>
    </citation>
    <scope>NUCLEOTIDE SEQUENCE [LARGE SCALE GENOMIC DNA]</scope>
    <source>
        <strain evidence="1 2">LOB 377</strain>
    </source>
</reference>
<sequence>MGRDTEKRMQKLKNEISKAKLLRSEFDSIAQEIITTYKVYKQFENEFNKIFPFSITNPFEKAIRYDLIKSIECFKKISATAKRGINPRGNYEELNYELLNEEQIEIISLIFDKRNGLAHKFLSMEFEIIEDEMEEISYYLWGMGEMINIYIRKLEGKVK</sequence>
<evidence type="ECO:0000313" key="1">
    <source>
        <dbReference type="EMBL" id="GHI01099.1"/>
    </source>
</evidence>
<proteinExistence type="predicted"/>
<dbReference type="RefSeq" id="WP_191276754.1">
    <property type="nucleotide sequence ID" value="NZ_BNDS01000033.1"/>
</dbReference>
<comment type="caution">
    <text evidence="1">The sequence shown here is derived from an EMBL/GenBank/DDBJ whole genome shotgun (WGS) entry which is preliminary data.</text>
</comment>